<evidence type="ECO:0000256" key="1">
    <source>
        <dbReference type="SAM" id="MobiDB-lite"/>
    </source>
</evidence>
<gene>
    <name evidence="2" type="ORF">A1355_12895</name>
</gene>
<dbReference type="EMBL" id="LUUK01000205">
    <property type="protein sequence ID" value="OAI13930.1"/>
    <property type="molecule type" value="Genomic_DNA"/>
</dbReference>
<feature type="region of interest" description="Disordered" evidence="1">
    <location>
        <begin position="58"/>
        <end position="117"/>
    </location>
</feature>
<protein>
    <submittedName>
        <fullName evidence="2">Uncharacterized protein</fullName>
    </submittedName>
</protein>
<sequence>MVETARRRFASCLIVSLLIHLGLASALTDIFRPRKPADRLPDRLAVLPVEFKILHLAENGRDNQSPPSLPAKMAGGRSRAQPKPAPILTASPRQAINVAPRTDKSANPAHPEPPKLDLSKVLNDVRQVARESAEHNGEQKFDRRKLAVNPENLHAPDSGPKDVIETYTLPNGYQRRCAVTADGKKQCMSKEADDDGIWNAKIYVPDSLPSDGKSVEFARRLQQAVGKH</sequence>
<comment type="caution">
    <text evidence="2">The sequence shown here is derived from an EMBL/GenBank/DDBJ whole genome shotgun (WGS) entry which is preliminary data.</text>
</comment>
<reference evidence="3" key="1">
    <citation type="submission" date="2016-03" db="EMBL/GenBank/DDBJ databases">
        <authorList>
            <person name="Heylen K."/>
            <person name="De Vos P."/>
            <person name="Vekeman B."/>
        </authorList>
    </citation>
    <scope>NUCLEOTIDE SEQUENCE [LARGE SCALE GENOMIC DNA]</scope>
    <source>
        <strain evidence="3">R-45383</strain>
    </source>
</reference>
<evidence type="ECO:0000313" key="2">
    <source>
        <dbReference type="EMBL" id="OAI13930.1"/>
    </source>
</evidence>
<organism evidence="2 3">
    <name type="scientific">Methylomonas koyamae</name>
    <dbReference type="NCBI Taxonomy" id="702114"/>
    <lineage>
        <taxon>Bacteria</taxon>
        <taxon>Pseudomonadati</taxon>
        <taxon>Pseudomonadota</taxon>
        <taxon>Gammaproteobacteria</taxon>
        <taxon>Methylococcales</taxon>
        <taxon>Methylococcaceae</taxon>
        <taxon>Methylomonas</taxon>
    </lineage>
</organism>
<dbReference type="Proteomes" id="UP000077628">
    <property type="component" value="Unassembled WGS sequence"/>
</dbReference>
<accession>A0A177NA19</accession>
<name>A0A177NA19_9GAMM</name>
<proteinExistence type="predicted"/>
<dbReference type="AlphaFoldDB" id="A0A177NA19"/>
<evidence type="ECO:0000313" key="3">
    <source>
        <dbReference type="Proteomes" id="UP000077628"/>
    </source>
</evidence>
<keyword evidence="3" id="KW-1185">Reference proteome</keyword>